<dbReference type="PROSITE" id="PS00726">
    <property type="entry name" value="AP_NUCLEASE_F1_1"/>
    <property type="match status" value="1"/>
</dbReference>
<dbReference type="InterPro" id="IPR036691">
    <property type="entry name" value="Endo/exonu/phosph_ase_sf"/>
</dbReference>
<dbReference type="GO" id="GO:0006281">
    <property type="term" value="P:DNA repair"/>
    <property type="evidence" value="ECO:0007669"/>
    <property type="project" value="InterPro"/>
</dbReference>
<dbReference type="AlphaFoldDB" id="A0A382KSZ6"/>
<dbReference type="InterPro" id="IPR020847">
    <property type="entry name" value="AP_endonuclease_F1_BS"/>
</dbReference>
<feature type="non-terminal residue" evidence="2">
    <location>
        <position position="1"/>
    </location>
</feature>
<dbReference type="EMBL" id="UINC01082137">
    <property type="protein sequence ID" value="SVC26633.1"/>
    <property type="molecule type" value="Genomic_DNA"/>
</dbReference>
<feature type="domain" description="Endonuclease/exonuclease/phosphatase" evidence="1">
    <location>
        <begin position="6"/>
        <end position="39"/>
    </location>
</feature>
<dbReference type="GO" id="GO:0004519">
    <property type="term" value="F:endonuclease activity"/>
    <property type="evidence" value="ECO:0007669"/>
    <property type="project" value="InterPro"/>
</dbReference>
<gene>
    <name evidence="2" type="ORF">METZ01_LOCUS279487</name>
</gene>
<accession>A0A382KSZ6</accession>
<sequence length="40" mass="4634">VKISIATWNINSVRAHIETLQQFLIDRQPDVLCLQEIKVT</sequence>
<name>A0A382KSZ6_9ZZZZ</name>
<dbReference type="Gene3D" id="3.60.10.10">
    <property type="entry name" value="Endonuclease/exonuclease/phosphatase"/>
    <property type="match status" value="1"/>
</dbReference>
<dbReference type="GO" id="GO:0003677">
    <property type="term" value="F:DNA binding"/>
    <property type="evidence" value="ECO:0007669"/>
    <property type="project" value="InterPro"/>
</dbReference>
<organism evidence="2">
    <name type="scientific">marine metagenome</name>
    <dbReference type="NCBI Taxonomy" id="408172"/>
    <lineage>
        <taxon>unclassified sequences</taxon>
        <taxon>metagenomes</taxon>
        <taxon>ecological metagenomes</taxon>
    </lineage>
</organism>
<protein>
    <recommendedName>
        <fullName evidence="1">Endonuclease/exonuclease/phosphatase domain-containing protein</fullName>
    </recommendedName>
</protein>
<feature type="non-terminal residue" evidence="2">
    <location>
        <position position="40"/>
    </location>
</feature>
<dbReference type="InterPro" id="IPR005135">
    <property type="entry name" value="Endo/exonuclease/phosphatase"/>
</dbReference>
<dbReference type="SUPFAM" id="SSF56219">
    <property type="entry name" value="DNase I-like"/>
    <property type="match status" value="1"/>
</dbReference>
<dbReference type="Pfam" id="PF03372">
    <property type="entry name" value="Exo_endo_phos"/>
    <property type="match status" value="1"/>
</dbReference>
<proteinExistence type="predicted"/>
<reference evidence="2" key="1">
    <citation type="submission" date="2018-05" db="EMBL/GenBank/DDBJ databases">
        <authorList>
            <person name="Lanie J.A."/>
            <person name="Ng W.-L."/>
            <person name="Kazmierczak K.M."/>
            <person name="Andrzejewski T.M."/>
            <person name="Davidsen T.M."/>
            <person name="Wayne K.J."/>
            <person name="Tettelin H."/>
            <person name="Glass J.I."/>
            <person name="Rusch D."/>
            <person name="Podicherti R."/>
            <person name="Tsui H.-C.T."/>
            <person name="Winkler M.E."/>
        </authorList>
    </citation>
    <scope>NUCLEOTIDE SEQUENCE</scope>
</reference>
<evidence type="ECO:0000259" key="1">
    <source>
        <dbReference type="Pfam" id="PF03372"/>
    </source>
</evidence>
<evidence type="ECO:0000313" key="2">
    <source>
        <dbReference type="EMBL" id="SVC26633.1"/>
    </source>
</evidence>